<evidence type="ECO:0000256" key="1">
    <source>
        <dbReference type="ARBA" id="ARBA00004251"/>
    </source>
</evidence>
<evidence type="ECO:0000313" key="9">
    <source>
        <dbReference type="EMBL" id="CAL5132909.1"/>
    </source>
</evidence>
<keyword evidence="4 7" id="KW-1133">Transmembrane helix</keyword>
<keyword evidence="6" id="KW-0325">Glycoprotein</keyword>
<feature type="chain" id="PRO_5043483658" description="Lysosome-associated membrane glycoprotein 1" evidence="8">
    <location>
        <begin position="20"/>
        <end position="238"/>
    </location>
</feature>
<dbReference type="AlphaFoldDB" id="A0AAV2T713"/>
<dbReference type="GO" id="GO:0072594">
    <property type="term" value="P:establishment of protein localization to organelle"/>
    <property type="evidence" value="ECO:0007669"/>
    <property type="project" value="TreeGrafter"/>
</dbReference>
<name>A0AAV2T713_CALDB</name>
<dbReference type="GO" id="GO:0005765">
    <property type="term" value="C:lysosomal membrane"/>
    <property type="evidence" value="ECO:0007669"/>
    <property type="project" value="TreeGrafter"/>
</dbReference>
<sequence length="238" mass="26301">MRLSAIFLYISAQICFAWAGNLWDISEEGSGIRLLASFDIDLIAAYETKASKIDTKLFPNIPVVSYGGRCSQGGSATLELHMRPSGANHDWNLEITFVNGNRTGHTNHYYATEIKVEYFVEPPVFLDCIPRAMKLEANNIAELDSTFGSRFECVRGTQIGFSFGDRDSVLTLKNMKAELMLSLQTEFSERKSVCSGDSSADIEVIPLSVGLAILVCIIILLAILLGCNRRYERMHGSG</sequence>
<comment type="caution">
    <text evidence="9">The sequence shown here is derived from an EMBL/GenBank/DDBJ whole genome shotgun (WGS) entry which is preliminary data.</text>
</comment>
<dbReference type="GO" id="GO:0031902">
    <property type="term" value="C:late endosome membrane"/>
    <property type="evidence" value="ECO:0007669"/>
    <property type="project" value="TreeGrafter"/>
</dbReference>
<proteinExistence type="predicted"/>
<dbReference type="EMBL" id="CAXLJL010000145">
    <property type="protein sequence ID" value="CAL5132909.1"/>
    <property type="molecule type" value="Genomic_DNA"/>
</dbReference>
<evidence type="ECO:0000256" key="3">
    <source>
        <dbReference type="ARBA" id="ARBA00022729"/>
    </source>
</evidence>
<keyword evidence="2 7" id="KW-0812">Transmembrane</keyword>
<protein>
    <recommendedName>
        <fullName evidence="11">Lysosome-associated membrane glycoprotein 1</fullName>
    </recommendedName>
</protein>
<evidence type="ECO:0000256" key="6">
    <source>
        <dbReference type="ARBA" id="ARBA00023180"/>
    </source>
</evidence>
<organism evidence="9 10">
    <name type="scientific">Calicophoron daubneyi</name>
    <name type="common">Rumen fluke</name>
    <name type="synonym">Paramphistomum daubneyi</name>
    <dbReference type="NCBI Taxonomy" id="300641"/>
    <lineage>
        <taxon>Eukaryota</taxon>
        <taxon>Metazoa</taxon>
        <taxon>Spiralia</taxon>
        <taxon>Lophotrochozoa</taxon>
        <taxon>Platyhelminthes</taxon>
        <taxon>Trematoda</taxon>
        <taxon>Digenea</taxon>
        <taxon>Plagiorchiida</taxon>
        <taxon>Pronocephalata</taxon>
        <taxon>Paramphistomoidea</taxon>
        <taxon>Paramphistomidae</taxon>
        <taxon>Calicophoron</taxon>
    </lineage>
</organism>
<dbReference type="InterPro" id="IPR002000">
    <property type="entry name" value="Lysosome-assoc_membr_glycop"/>
</dbReference>
<gene>
    <name evidence="9" type="ORF">CDAUBV1_LOCUS5792</name>
</gene>
<keyword evidence="3 8" id="KW-0732">Signal</keyword>
<dbReference type="GO" id="GO:0005886">
    <property type="term" value="C:plasma membrane"/>
    <property type="evidence" value="ECO:0007669"/>
    <property type="project" value="TreeGrafter"/>
</dbReference>
<keyword evidence="5 7" id="KW-0472">Membrane</keyword>
<reference evidence="9" key="1">
    <citation type="submission" date="2024-06" db="EMBL/GenBank/DDBJ databases">
        <authorList>
            <person name="Liu X."/>
            <person name="Lenzi L."/>
            <person name="Haldenby T S."/>
            <person name="Uol C."/>
        </authorList>
    </citation>
    <scope>NUCLEOTIDE SEQUENCE</scope>
</reference>
<comment type="subcellular location">
    <subcellularLocation>
        <location evidence="1">Cell membrane</location>
        <topology evidence="1">Single-pass type I membrane protein</topology>
    </subcellularLocation>
</comment>
<evidence type="ECO:0000313" key="10">
    <source>
        <dbReference type="Proteomes" id="UP001497525"/>
    </source>
</evidence>
<feature type="transmembrane region" description="Helical" evidence="7">
    <location>
        <begin position="204"/>
        <end position="225"/>
    </location>
</feature>
<evidence type="ECO:0000256" key="4">
    <source>
        <dbReference type="ARBA" id="ARBA00022989"/>
    </source>
</evidence>
<evidence type="ECO:0008006" key="11">
    <source>
        <dbReference type="Google" id="ProtNLM"/>
    </source>
</evidence>
<dbReference type="Proteomes" id="UP001497525">
    <property type="component" value="Unassembled WGS sequence"/>
</dbReference>
<evidence type="ECO:0000256" key="7">
    <source>
        <dbReference type="SAM" id="Phobius"/>
    </source>
</evidence>
<dbReference type="Gene3D" id="2.40.160.110">
    <property type="match status" value="1"/>
</dbReference>
<evidence type="ECO:0000256" key="2">
    <source>
        <dbReference type="ARBA" id="ARBA00022692"/>
    </source>
</evidence>
<feature type="signal peptide" evidence="8">
    <location>
        <begin position="1"/>
        <end position="19"/>
    </location>
</feature>
<accession>A0AAV2T713</accession>
<dbReference type="PANTHER" id="PTHR11506:SF35">
    <property type="entry name" value="LYSOSOME-ASSOCIATED MEMBRANE GLYCOPROTEIN 5"/>
    <property type="match status" value="1"/>
</dbReference>
<dbReference type="PANTHER" id="PTHR11506">
    <property type="entry name" value="LYSOSOME-ASSOCIATED MEMBRANE GLYCOPROTEIN"/>
    <property type="match status" value="1"/>
</dbReference>
<evidence type="ECO:0000256" key="5">
    <source>
        <dbReference type="ARBA" id="ARBA00023136"/>
    </source>
</evidence>
<evidence type="ECO:0000256" key="8">
    <source>
        <dbReference type="SAM" id="SignalP"/>
    </source>
</evidence>